<dbReference type="Proteomes" id="UP000253426">
    <property type="component" value="Unassembled WGS sequence"/>
</dbReference>
<keyword evidence="3" id="KW-1185">Reference proteome</keyword>
<dbReference type="OrthoDB" id="202805at2"/>
<evidence type="ECO:0000313" key="2">
    <source>
        <dbReference type="EMBL" id="RBP39722.1"/>
    </source>
</evidence>
<dbReference type="EMBL" id="QNRR01000009">
    <property type="protein sequence ID" value="RBP39722.1"/>
    <property type="molecule type" value="Genomic_DNA"/>
</dbReference>
<sequence length="670" mass="73954">MKARLSLGCLVASVTASVGFLGAPFAHSADPLPQLQLRQTIIRVPESALFKALEKKPDDDTLATELRDWASTGAAQVVSDLSAKVEWGGSFDVKNGLVYKWVVENDQDSDKPVLTPTSWQDVFLGTSLRGEYRLEQNRLPAHAEVAQPAEAPLDPFSPVRVRLADIPGGLETQAFGWATETRAQMNQKVRWPLVWPENRKPEVGWYEQDDFLTQTLITDARIRPGHTAVLAFLRPASDLESEPTVRELDVVLAHAASQKTPASKAPSTTHPAVPRVHLLGFGLNDRDATEFLTHRQPGDDAALLGKLQALVQEGKAARRLVCGAQASSFRGTLATVREHSYPTEMPTIPSAWNMCPVGTRVEMELMGRSLNLVLTHHPARFRWAEWKCALDAPELIMNQPQFFVQRVQTNVEIPEGNVALVAAMRTPECLKGSDKGPVMGETMLIFAELNQPAGTPPLKRYPSEEHQRFLDLEAVIFELPVSEIAEWQGHGSLPVDAADDEQRFQKALAKVKEGKASVVCHLAMAAQAGQRSRVEYVEEFRYVTEYNPVDHNPTGRYRPTAIEERPVGSIWEVDASPVDPNGAGGKPMFSLNSSLRHDALPAVQPTLKEAMKYTQDHTHDLPVPVFTTDEWVAGFPLVSGKALCLGPVRPKGARFQDRIHVAFVRGVVRK</sequence>
<comment type="caution">
    <text evidence="2">The sequence shown here is derived from an EMBL/GenBank/DDBJ whole genome shotgun (WGS) entry which is preliminary data.</text>
</comment>
<dbReference type="AlphaFoldDB" id="A0A366HBH9"/>
<accession>A0A366HBH9</accession>
<organism evidence="2 3">
    <name type="scientific">Roseimicrobium gellanilyticum</name>
    <dbReference type="NCBI Taxonomy" id="748857"/>
    <lineage>
        <taxon>Bacteria</taxon>
        <taxon>Pseudomonadati</taxon>
        <taxon>Verrucomicrobiota</taxon>
        <taxon>Verrucomicrobiia</taxon>
        <taxon>Verrucomicrobiales</taxon>
        <taxon>Verrucomicrobiaceae</taxon>
        <taxon>Roseimicrobium</taxon>
    </lineage>
</organism>
<feature type="chain" id="PRO_5017082332" evidence="1">
    <location>
        <begin position="29"/>
        <end position="670"/>
    </location>
</feature>
<dbReference type="RefSeq" id="WP_113960613.1">
    <property type="nucleotide sequence ID" value="NZ_QNRR01000009.1"/>
</dbReference>
<protein>
    <submittedName>
        <fullName evidence="2">Uncharacterized protein</fullName>
    </submittedName>
</protein>
<evidence type="ECO:0000313" key="3">
    <source>
        <dbReference type="Proteomes" id="UP000253426"/>
    </source>
</evidence>
<keyword evidence="1" id="KW-0732">Signal</keyword>
<proteinExistence type="predicted"/>
<evidence type="ECO:0000256" key="1">
    <source>
        <dbReference type="SAM" id="SignalP"/>
    </source>
</evidence>
<feature type="signal peptide" evidence="1">
    <location>
        <begin position="1"/>
        <end position="28"/>
    </location>
</feature>
<reference evidence="2 3" key="1">
    <citation type="submission" date="2018-06" db="EMBL/GenBank/DDBJ databases">
        <title>Genomic Encyclopedia of Type Strains, Phase IV (KMG-IV): sequencing the most valuable type-strain genomes for metagenomic binning, comparative biology and taxonomic classification.</title>
        <authorList>
            <person name="Goeker M."/>
        </authorList>
    </citation>
    <scope>NUCLEOTIDE SEQUENCE [LARGE SCALE GENOMIC DNA]</scope>
    <source>
        <strain evidence="2 3">DSM 25532</strain>
    </source>
</reference>
<name>A0A366HBH9_9BACT</name>
<gene>
    <name evidence="2" type="ORF">DES53_109149</name>
</gene>